<protein>
    <submittedName>
        <fullName evidence="2">Uncharacterized protein</fullName>
    </submittedName>
</protein>
<name>A0A4Z2EDV0_9TELE</name>
<dbReference type="EMBL" id="SRLO01009609">
    <property type="protein sequence ID" value="TNN26730.1"/>
    <property type="molecule type" value="Genomic_DNA"/>
</dbReference>
<gene>
    <name evidence="2" type="ORF">EYF80_063132</name>
</gene>
<feature type="region of interest" description="Disordered" evidence="1">
    <location>
        <begin position="1"/>
        <end position="59"/>
    </location>
</feature>
<evidence type="ECO:0000313" key="2">
    <source>
        <dbReference type="EMBL" id="TNN26730.1"/>
    </source>
</evidence>
<sequence>MSHAQQPRAHEGGTTHPRRPVHGLLYNQRSPLLCCVSGGEDEDERGEDEDERGEDETWR</sequence>
<evidence type="ECO:0000313" key="3">
    <source>
        <dbReference type="Proteomes" id="UP000314294"/>
    </source>
</evidence>
<dbReference type="AlphaFoldDB" id="A0A4Z2EDV0"/>
<dbReference type="Proteomes" id="UP000314294">
    <property type="component" value="Unassembled WGS sequence"/>
</dbReference>
<proteinExistence type="predicted"/>
<organism evidence="2 3">
    <name type="scientific">Liparis tanakae</name>
    <name type="common">Tanaka's snailfish</name>
    <dbReference type="NCBI Taxonomy" id="230148"/>
    <lineage>
        <taxon>Eukaryota</taxon>
        <taxon>Metazoa</taxon>
        <taxon>Chordata</taxon>
        <taxon>Craniata</taxon>
        <taxon>Vertebrata</taxon>
        <taxon>Euteleostomi</taxon>
        <taxon>Actinopterygii</taxon>
        <taxon>Neopterygii</taxon>
        <taxon>Teleostei</taxon>
        <taxon>Neoteleostei</taxon>
        <taxon>Acanthomorphata</taxon>
        <taxon>Eupercaria</taxon>
        <taxon>Perciformes</taxon>
        <taxon>Cottioidei</taxon>
        <taxon>Cottales</taxon>
        <taxon>Liparidae</taxon>
        <taxon>Liparis</taxon>
    </lineage>
</organism>
<reference evidence="2 3" key="1">
    <citation type="submission" date="2019-03" db="EMBL/GenBank/DDBJ databases">
        <title>First draft genome of Liparis tanakae, snailfish: a comprehensive survey of snailfish specific genes.</title>
        <authorList>
            <person name="Kim W."/>
            <person name="Song I."/>
            <person name="Jeong J.-H."/>
            <person name="Kim D."/>
            <person name="Kim S."/>
            <person name="Ryu S."/>
            <person name="Song J.Y."/>
            <person name="Lee S.K."/>
        </authorList>
    </citation>
    <scope>NUCLEOTIDE SEQUENCE [LARGE SCALE GENOMIC DNA]</scope>
    <source>
        <tissue evidence="2">Muscle</tissue>
    </source>
</reference>
<comment type="caution">
    <text evidence="2">The sequence shown here is derived from an EMBL/GenBank/DDBJ whole genome shotgun (WGS) entry which is preliminary data.</text>
</comment>
<feature type="compositionally biased region" description="Acidic residues" evidence="1">
    <location>
        <begin position="39"/>
        <end position="59"/>
    </location>
</feature>
<accession>A0A4Z2EDV0</accession>
<evidence type="ECO:0000256" key="1">
    <source>
        <dbReference type="SAM" id="MobiDB-lite"/>
    </source>
</evidence>
<keyword evidence="3" id="KW-1185">Reference proteome</keyword>